<dbReference type="InterPro" id="IPR027417">
    <property type="entry name" value="P-loop_NTPase"/>
</dbReference>
<name>A0A4R5PJA8_9HYPH</name>
<dbReference type="RefSeq" id="WP_133284443.1">
    <property type="nucleotide sequence ID" value="NZ_SMSI01000002.1"/>
</dbReference>
<protein>
    <submittedName>
        <fullName evidence="1">Uncharacterized protein</fullName>
    </submittedName>
</protein>
<sequence>MKPAIKHIEQWQPHPTPLTAANDNRKAPLIGITGKRNVGKSTAARMLNREWGFKVVHAFDGGKSAANQLFWYMTGDIDKANAMVYGDLKDKPCPELPGGVAPRYFLEKFGKFMGVDMGVEWTLGMEISRARRNDRGKPIVVESLVYESDWFKRAGGVVIRLERPYFYGPAGVESDSVQALVEADYTICAATVDEMLAKVRRAVLEICGA</sequence>
<reference evidence="1 2" key="1">
    <citation type="journal article" date="2013" name="Int. J. Syst. Evol. Microbiol.">
        <title>Hoeflea suaedae sp. nov., an endophytic bacterium isolated from the root of the halophyte Suaeda maritima.</title>
        <authorList>
            <person name="Chung E.J."/>
            <person name="Park J.A."/>
            <person name="Pramanik P."/>
            <person name="Bibi F."/>
            <person name="Jeon C.O."/>
            <person name="Chung Y.R."/>
        </authorList>
    </citation>
    <scope>NUCLEOTIDE SEQUENCE [LARGE SCALE GENOMIC DNA]</scope>
    <source>
        <strain evidence="1 2">YC6898</strain>
    </source>
</reference>
<proteinExistence type="predicted"/>
<accession>A0A4R5PJA8</accession>
<evidence type="ECO:0000313" key="2">
    <source>
        <dbReference type="Proteomes" id="UP000295131"/>
    </source>
</evidence>
<comment type="caution">
    <text evidence="1">The sequence shown here is derived from an EMBL/GenBank/DDBJ whole genome shotgun (WGS) entry which is preliminary data.</text>
</comment>
<organism evidence="1 2">
    <name type="scientific">Pseudohoeflea suaedae</name>
    <dbReference type="NCBI Taxonomy" id="877384"/>
    <lineage>
        <taxon>Bacteria</taxon>
        <taxon>Pseudomonadati</taxon>
        <taxon>Pseudomonadota</taxon>
        <taxon>Alphaproteobacteria</taxon>
        <taxon>Hyphomicrobiales</taxon>
        <taxon>Rhizobiaceae</taxon>
        <taxon>Pseudohoeflea</taxon>
    </lineage>
</organism>
<gene>
    <name evidence="1" type="ORF">E2A64_10435</name>
</gene>
<dbReference type="OrthoDB" id="5401711at2"/>
<dbReference type="Proteomes" id="UP000295131">
    <property type="component" value="Unassembled WGS sequence"/>
</dbReference>
<dbReference type="SUPFAM" id="SSF52540">
    <property type="entry name" value="P-loop containing nucleoside triphosphate hydrolases"/>
    <property type="match status" value="1"/>
</dbReference>
<keyword evidence="2" id="KW-1185">Reference proteome</keyword>
<dbReference type="EMBL" id="SMSI01000002">
    <property type="protein sequence ID" value="TDH35743.1"/>
    <property type="molecule type" value="Genomic_DNA"/>
</dbReference>
<dbReference type="AlphaFoldDB" id="A0A4R5PJA8"/>
<evidence type="ECO:0000313" key="1">
    <source>
        <dbReference type="EMBL" id="TDH35743.1"/>
    </source>
</evidence>